<proteinExistence type="predicted"/>
<name>A0A9P0A270_BEMTA</name>
<organism evidence="8 9">
    <name type="scientific">Bemisia tabaci</name>
    <name type="common">Sweetpotato whitefly</name>
    <name type="synonym">Aleurodes tabaci</name>
    <dbReference type="NCBI Taxonomy" id="7038"/>
    <lineage>
        <taxon>Eukaryota</taxon>
        <taxon>Metazoa</taxon>
        <taxon>Ecdysozoa</taxon>
        <taxon>Arthropoda</taxon>
        <taxon>Hexapoda</taxon>
        <taxon>Insecta</taxon>
        <taxon>Pterygota</taxon>
        <taxon>Neoptera</taxon>
        <taxon>Paraneoptera</taxon>
        <taxon>Hemiptera</taxon>
        <taxon>Sternorrhyncha</taxon>
        <taxon>Aleyrodoidea</taxon>
        <taxon>Aleyrodidae</taxon>
        <taxon>Aleyrodinae</taxon>
        <taxon>Bemisia</taxon>
    </lineage>
</organism>
<protein>
    <recommendedName>
        <fullName evidence="7">Ion transport domain-containing protein</fullName>
    </recommendedName>
</protein>
<dbReference type="InterPro" id="IPR043203">
    <property type="entry name" value="VGCC_Ca_Na"/>
</dbReference>
<evidence type="ECO:0000256" key="2">
    <source>
        <dbReference type="ARBA" id="ARBA00022692"/>
    </source>
</evidence>
<feature type="compositionally biased region" description="Pro residues" evidence="5">
    <location>
        <begin position="242"/>
        <end position="261"/>
    </location>
</feature>
<keyword evidence="4 6" id="KW-0472">Membrane</keyword>
<gene>
    <name evidence="8" type="ORF">BEMITA_LOCUS2204</name>
</gene>
<evidence type="ECO:0000256" key="1">
    <source>
        <dbReference type="ARBA" id="ARBA00004141"/>
    </source>
</evidence>
<keyword evidence="2 6" id="KW-0812">Transmembrane</keyword>
<sequence length="398" mass="43413">MLISGFKMVCLGLKTIINALLHSFKQLAEVMTLTIFCLMVFALFALQVYMGELRNKCVAVYNGTNTTHQEWKFWLDLLPAEWGIVDSAAKVDFTKETTLQGVPNVAGWYAVNGDREYVAKRTDPNPYTLIAYGNLAINAISLGLRNALPAGPLPVTYEQYAWDMNTFDWDLSSIYVPVTAEELAELSPTPAPEFTLEEEDLLLGFNLFQSPRPPTPPRPNPQPLLADRQEEDMEMVDLTAPTPAPHPSPDAVPTVPLPPARPRTRMVRDVATQTSRELLLGALPTWLQELIRRREARSSARALHHSAPHASGRSGTQPGLTAQAVGPVVLLMLHSANEFPSLASGTNHPGRAAVPLPPSPVGTVNPIFRQSTFSIGPCFLGHFSPYESTPCGNAGTAG</sequence>
<dbReference type="GO" id="GO:0086010">
    <property type="term" value="P:membrane depolarization during action potential"/>
    <property type="evidence" value="ECO:0007669"/>
    <property type="project" value="TreeGrafter"/>
</dbReference>
<dbReference type="GO" id="GO:0005248">
    <property type="term" value="F:voltage-gated sodium channel activity"/>
    <property type="evidence" value="ECO:0007669"/>
    <property type="project" value="TreeGrafter"/>
</dbReference>
<evidence type="ECO:0000259" key="7">
    <source>
        <dbReference type="Pfam" id="PF00520"/>
    </source>
</evidence>
<dbReference type="GO" id="GO:0001518">
    <property type="term" value="C:voltage-gated sodium channel complex"/>
    <property type="evidence" value="ECO:0007669"/>
    <property type="project" value="TreeGrafter"/>
</dbReference>
<comment type="subcellular location">
    <subcellularLocation>
        <location evidence="1">Membrane</location>
        <topology evidence="1">Multi-pass membrane protein</topology>
    </subcellularLocation>
</comment>
<feature type="domain" description="Ion transport" evidence="7">
    <location>
        <begin position="12"/>
        <end position="73"/>
    </location>
</feature>
<accession>A0A9P0A270</accession>
<evidence type="ECO:0000256" key="5">
    <source>
        <dbReference type="SAM" id="MobiDB-lite"/>
    </source>
</evidence>
<dbReference type="PANTHER" id="PTHR10037:SF62">
    <property type="entry name" value="SODIUM CHANNEL PROTEIN 60E"/>
    <property type="match status" value="1"/>
</dbReference>
<feature type="region of interest" description="Disordered" evidence="5">
    <location>
        <begin position="239"/>
        <end position="261"/>
    </location>
</feature>
<keyword evidence="3 6" id="KW-1133">Transmembrane helix</keyword>
<evidence type="ECO:0000313" key="9">
    <source>
        <dbReference type="Proteomes" id="UP001152759"/>
    </source>
</evidence>
<dbReference type="EMBL" id="OU963871">
    <property type="protein sequence ID" value="CAH0382695.1"/>
    <property type="molecule type" value="Genomic_DNA"/>
</dbReference>
<evidence type="ECO:0000256" key="4">
    <source>
        <dbReference type="ARBA" id="ARBA00023136"/>
    </source>
</evidence>
<reference evidence="8" key="1">
    <citation type="submission" date="2021-12" db="EMBL/GenBank/DDBJ databases">
        <authorList>
            <person name="King R."/>
        </authorList>
    </citation>
    <scope>NUCLEOTIDE SEQUENCE</scope>
</reference>
<dbReference type="GO" id="GO:0019228">
    <property type="term" value="P:neuronal action potential"/>
    <property type="evidence" value="ECO:0007669"/>
    <property type="project" value="TreeGrafter"/>
</dbReference>
<dbReference type="Proteomes" id="UP001152759">
    <property type="component" value="Chromosome 10"/>
</dbReference>
<evidence type="ECO:0000313" key="8">
    <source>
        <dbReference type="EMBL" id="CAH0382695.1"/>
    </source>
</evidence>
<feature type="transmembrane region" description="Helical" evidence="6">
    <location>
        <begin position="30"/>
        <end position="50"/>
    </location>
</feature>
<evidence type="ECO:0000256" key="3">
    <source>
        <dbReference type="ARBA" id="ARBA00022989"/>
    </source>
</evidence>
<dbReference type="AlphaFoldDB" id="A0A9P0A270"/>
<evidence type="ECO:0000256" key="6">
    <source>
        <dbReference type="SAM" id="Phobius"/>
    </source>
</evidence>
<keyword evidence="9" id="KW-1185">Reference proteome</keyword>
<dbReference type="Pfam" id="PF00520">
    <property type="entry name" value="Ion_trans"/>
    <property type="match status" value="1"/>
</dbReference>
<feature type="region of interest" description="Disordered" evidence="5">
    <location>
        <begin position="299"/>
        <end position="320"/>
    </location>
</feature>
<dbReference type="InterPro" id="IPR005821">
    <property type="entry name" value="Ion_trans_dom"/>
</dbReference>
<dbReference type="PANTHER" id="PTHR10037">
    <property type="entry name" value="VOLTAGE-GATED CATION CHANNEL CALCIUM AND SODIUM"/>
    <property type="match status" value="1"/>
</dbReference>